<evidence type="ECO:0000313" key="2">
    <source>
        <dbReference type="EMBL" id="MDI1474553.1"/>
    </source>
</evidence>
<dbReference type="Gene3D" id="1.10.510.10">
    <property type="entry name" value="Transferase(Phosphotransferase) domain 1"/>
    <property type="match status" value="1"/>
</dbReference>
<reference evidence="2" key="1">
    <citation type="submission" date="2023-04" db="EMBL/GenBank/DDBJ databases">
        <title>A new Streptococcus species isolated from the patient with bacteremia.</title>
        <authorList>
            <person name="Chen Y.-S."/>
            <person name="Lee C.-Y."/>
            <person name="Chan C.-K."/>
        </authorList>
    </citation>
    <scope>NUCLEOTIDE SEQUENCE</scope>
    <source>
        <strain evidence="2">ST22-14</strain>
    </source>
</reference>
<dbReference type="InterPro" id="IPR057929">
    <property type="entry name" value="RamC_N"/>
</dbReference>
<dbReference type="InterPro" id="IPR000719">
    <property type="entry name" value="Prot_kinase_dom"/>
</dbReference>
<evidence type="ECO:0000259" key="1">
    <source>
        <dbReference type="PROSITE" id="PS50011"/>
    </source>
</evidence>
<keyword evidence="3" id="KW-1185">Reference proteome</keyword>
<proteinExistence type="predicted"/>
<evidence type="ECO:0000313" key="3">
    <source>
        <dbReference type="Proteomes" id="UP001160991"/>
    </source>
</evidence>
<protein>
    <submittedName>
        <fullName evidence="2">Kinase</fullName>
    </submittedName>
</protein>
<organism evidence="2 3">
    <name type="scientific">Streptococcus taonis</name>
    <dbReference type="NCBI Taxonomy" id="3041623"/>
    <lineage>
        <taxon>Bacteria</taxon>
        <taxon>Bacillati</taxon>
        <taxon>Bacillota</taxon>
        <taxon>Bacilli</taxon>
        <taxon>Lactobacillales</taxon>
        <taxon>Streptococcaceae</taxon>
        <taxon>Streptococcus</taxon>
    </lineage>
</organism>
<dbReference type="GO" id="GO:0016301">
    <property type="term" value="F:kinase activity"/>
    <property type="evidence" value="ECO:0007669"/>
    <property type="project" value="UniProtKB-KW"/>
</dbReference>
<keyword evidence="2" id="KW-0808">Transferase</keyword>
<dbReference type="SUPFAM" id="SSF56112">
    <property type="entry name" value="Protein kinase-like (PK-like)"/>
    <property type="match status" value="1"/>
</dbReference>
<sequence length="646" mass="75710">MDRTDFTYCNENLYELEEFGFKIHISATINNYKQVFDVVSELLEQEGAMYKYLSDFNKIYKNFSETESLAESGKFITIYPRNRENCIKLLEKIYQKLPCNLQGIYILSDRNYKNSNNIFYRFGCNIVNENNLIDGFPTMYGPDGEIWQDYQKVYFDLPKWIEDIQEPQRFIDTYMSDNYEINSILKSSNGGNIYLANQKESTERVIIKECRNHILSHENIERRKLREKEWIISSKFIKYSPKPLEKINEWTNGYFIYEFIDGVALKDFVDDYNLYSYSKNDITKNYFKFLTLLKIFEKLIELVGYFHQENIVLNDIHPDNIIITNMLELYFVDLENSYLSNESPLVGIYNDICLEKWNYIEGKKADCYKIANLILFLLGRLQLKGERDSKIDNIKELLLQKGIDTNIDILIKYLFSDEPDIFTSKKIFSNIYVRKNKEKKIDAWINTELLPLSNQEFFNLLESRVIFSVTTNTTSAEILTLFNNFRDFGLEGLSGFLIFLHNISFDKKIINKGVEIVLSNTLDIDGKKFLKNSSTTASPYLLDGTSGIIRMLLYIDPFEYKDIILDLSSSLLVEYAQFSGYWGGMIGLADTLLAVCKYFPNDDFILIAKELLISGFILQRVALRNLEESPQIINMYKILNYRSDLL</sequence>
<dbReference type="Proteomes" id="UP001160991">
    <property type="component" value="Unassembled WGS sequence"/>
</dbReference>
<keyword evidence="2" id="KW-0418">Kinase</keyword>
<dbReference type="InterPro" id="IPR011009">
    <property type="entry name" value="Kinase-like_dom_sf"/>
</dbReference>
<feature type="domain" description="Protein kinase" evidence="1">
    <location>
        <begin position="179"/>
        <end position="433"/>
    </location>
</feature>
<dbReference type="Pfam" id="PF25816">
    <property type="entry name" value="RamC_N"/>
    <property type="match status" value="1"/>
</dbReference>
<dbReference type="RefSeq" id="WP_281335511.1">
    <property type="nucleotide sequence ID" value="NZ_JARZZP010000012.1"/>
</dbReference>
<name>A0ABT6PEX9_9STRE</name>
<gene>
    <name evidence="2" type="ORF">QEZ38_07580</name>
</gene>
<accession>A0ABT6PEX9</accession>
<dbReference type="EMBL" id="JARZZP010000012">
    <property type="protein sequence ID" value="MDI1474553.1"/>
    <property type="molecule type" value="Genomic_DNA"/>
</dbReference>
<dbReference type="PROSITE" id="PS50011">
    <property type="entry name" value="PROTEIN_KINASE_DOM"/>
    <property type="match status" value="1"/>
</dbReference>
<dbReference type="Gene3D" id="3.30.200.20">
    <property type="entry name" value="Phosphorylase Kinase, domain 1"/>
    <property type="match status" value="1"/>
</dbReference>
<comment type="caution">
    <text evidence="2">The sequence shown here is derived from an EMBL/GenBank/DDBJ whole genome shotgun (WGS) entry which is preliminary data.</text>
</comment>